<dbReference type="Gene3D" id="3.30.420.10">
    <property type="entry name" value="Ribonuclease H-like superfamily/Ribonuclease H"/>
    <property type="match status" value="1"/>
</dbReference>
<dbReference type="InterPro" id="IPR000477">
    <property type="entry name" value="RT_dom"/>
</dbReference>
<dbReference type="InterPro" id="IPR041588">
    <property type="entry name" value="Integrase_H2C2"/>
</dbReference>
<dbReference type="SUPFAM" id="SSF56672">
    <property type="entry name" value="DNA/RNA polymerases"/>
    <property type="match status" value="1"/>
</dbReference>
<dbReference type="GO" id="GO:0003964">
    <property type="term" value="F:RNA-directed DNA polymerase activity"/>
    <property type="evidence" value="ECO:0007669"/>
    <property type="project" value="UniProtKB-KW"/>
</dbReference>
<keyword evidence="4" id="KW-0540">Nuclease</keyword>
<proteinExistence type="evidence at transcript level"/>
<dbReference type="GO" id="GO:0016787">
    <property type="term" value="F:hydrolase activity"/>
    <property type="evidence" value="ECO:0007669"/>
    <property type="project" value="UniProtKB-KW"/>
</dbReference>
<evidence type="ECO:0000313" key="11">
    <source>
        <dbReference type="EMBL" id="JAB58937.1"/>
    </source>
</evidence>
<keyword evidence="2" id="KW-0808">Transferase</keyword>
<dbReference type="PANTHER" id="PTHR37984:SF5">
    <property type="entry name" value="PROTEIN NYNRIN-LIKE"/>
    <property type="match status" value="1"/>
</dbReference>
<dbReference type="EC" id="2.7.7.49" evidence="1"/>
<dbReference type="GO" id="GO:0004519">
    <property type="term" value="F:endonuclease activity"/>
    <property type="evidence" value="ECO:0007669"/>
    <property type="project" value="UniProtKB-KW"/>
</dbReference>
<dbReference type="Gene3D" id="2.40.70.10">
    <property type="entry name" value="Acid Proteases"/>
    <property type="match status" value="1"/>
</dbReference>
<dbReference type="InterPro" id="IPR012337">
    <property type="entry name" value="RNaseH-like_sf"/>
</dbReference>
<evidence type="ECO:0000256" key="4">
    <source>
        <dbReference type="ARBA" id="ARBA00022722"/>
    </source>
</evidence>
<keyword evidence="8" id="KW-0175">Coiled coil</keyword>
<dbReference type="GO" id="GO:0003676">
    <property type="term" value="F:nucleic acid binding"/>
    <property type="evidence" value="ECO:0007669"/>
    <property type="project" value="InterPro"/>
</dbReference>
<evidence type="ECO:0000256" key="2">
    <source>
        <dbReference type="ARBA" id="ARBA00022679"/>
    </source>
</evidence>
<evidence type="ECO:0000259" key="10">
    <source>
        <dbReference type="PROSITE" id="PS50994"/>
    </source>
</evidence>
<keyword evidence="3" id="KW-0548">Nucleotidyltransferase</keyword>
<dbReference type="Pfam" id="PF17917">
    <property type="entry name" value="RT_RNaseH"/>
    <property type="match status" value="1"/>
</dbReference>
<dbReference type="InterPro" id="IPR050951">
    <property type="entry name" value="Retrovirus_Pol_polyprotein"/>
</dbReference>
<accession>U5EXI5</accession>
<dbReference type="InterPro" id="IPR043128">
    <property type="entry name" value="Rev_trsase/Diguanyl_cyclase"/>
</dbReference>
<dbReference type="InterPro" id="IPR001584">
    <property type="entry name" value="Integrase_cat-core"/>
</dbReference>
<organism evidence="11">
    <name type="scientific">Corethrella appendiculata</name>
    <dbReference type="NCBI Taxonomy" id="1370023"/>
    <lineage>
        <taxon>Eukaryota</taxon>
        <taxon>Metazoa</taxon>
        <taxon>Ecdysozoa</taxon>
        <taxon>Arthropoda</taxon>
        <taxon>Hexapoda</taxon>
        <taxon>Insecta</taxon>
        <taxon>Pterygota</taxon>
        <taxon>Neoptera</taxon>
        <taxon>Endopterygota</taxon>
        <taxon>Diptera</taxon>
        <taxon>Nematocera</taxon>
        <taxon>Culicoidea</taxon>
        <taxon>Chaoboridae</taxon>
        <taxon>Corethrella</taxon>
    </lineage>
</organism>
<dbReference type="GO" id="GO:0015074">
    <property type="term" value="P:DNA integration"/>
    <property type="evidence" value="ECO:0007669"/>
    <property type="project" value="InterPro"/>
</dbReference>
<feature type="domain" description="Integrase catalytic" evidence="10">
    <location>
        <begin position="804"/>
        <end position="962"/>
    </location>
</feature>
<feature type="coiled-coil region" evidence="8">
    <location>
        <begin position="125"/>
        <end position="152"/>
    </location>
</feature>
<dbReference type="CDD" id="cd09274">
    <property type="entry name" value="RNase_HI_RT_Ty3"/>
    <property type="match status" value="1"/>
</dbReference>
<dbReference type="PROSITE" id="PS50878">
    <property type="entry name" value="RT_POL"/>
    <property type="match status" value="1"/>
</dbReference>
<protein>
    <recommendedName>
        <fullName evidence="1">RNA-directed DNA polymerase</fullName>
        <ecNumber evidence="1">2.7.7.49</ecNumber>
    </recommendedName>
</protein>
<dbReference type="InterPro" id="IPR036397">
    <property type="entry name" value="RNaseH_sf"/>
</dbReference>
<evidence type="ECO:0000256" key="8">
    <source>
        <dbReference type="SAM" id="Coils"/>
    </source>
</evidence>
<evidence type="ECO:0000256" key="6">
    <source>
        <dbReference type="ARBA" id="ARBA00022801"/>
    </source>
</evidence>
<dbReference type="CDD" id="cd01647">
    <property type="entry name" value="RT_LTR"/>
    <property type="match status" value="1"/>
</dbReference>
<evidence type="ECO:0000256" key="5">
    <source>
        <dbReference type="ARBA" id="ARBA00022759"/>
    </source>
</evidence>
<keyword evidence="7" id="KW-0695">RNA-directed DNA polymerase</keyword>
<dbReference type="Pfam" id="PF00078">
    <property type="entry name" value="RVT_1"/>
    <property type="match status" value="1"/>
</dbReference>
<sequence>KLYSGIHSSIPYLKYKLKNGEILNFLIDTGANKNFIKKDHAFGSKLLETPIMIKSVTNKILLTEKVSGKFFKNIGNDTILDFYILPGLTSFDGIIGDDSLKKLGAIIDRKNNVMTINPNCKIQLFEKISEQLNNLELRTNHLSEKMSEKVKEIVLKFPDLFGSLEDNCTVETTVRAEIKTTTNEPVYAKLYPYPANMRREVEIQIQKMLNDGIIRPSKSPYNAPVWVVGKKPDSSNEKKYRLVIDFKKLNSVTVSDTYPIPDINNILSNLRNSKYFTTVDLTSGFHQIKMKDCDVQKTAFSTLNGKFEFLRLPFGLKNAPAIFQRMIDDVLKEYIGIYCYVYIDDIIIFGGITPEEHLEIVGKIFLKLLQARLKVNLDKTEFLKTETEFLGYVISDKGLRPDPKKVLAISKLAPPKNLRELKSFLGLTSYYRRFIKDFAKIAKPLTNLTRGENSKVKSNQSKNVPINLDKDALKSFLNLKELLTSSHILIFPDFDKPFVLTTDASNYAIGAVLSQGDIGKDKPITFISRSLNKTEENYAINEKEMLAIIWSLDNLRNYLYGAKKIKILTDHQPLTFTLSNRNNNAKLKRWKARLEEYNYELFYKPGVTNKVADALTRLPQLNNLSLNDSDTVHSAEEDSTDLIKFVEVPVNVFKNQLIFAKSNSETLTEEPFPNYKRHNIYSLSFNKEILISKLKCYLDPNKVNGVVIPEEYIQLLQEIFRENFSTFKIRLSNRKVIDITNEEEKFKIIEETHKRAHRNFLENKEQIFEKYYFTGMVNSLKKYIKTCNICNKNKYDRHPNNPELQETPIPLYPSEILHIDIIDIKDEKFISCIDKFSKFVKFFRIKDKSVLHLRNKLTKLLHYYSVPRLIVMDNEKSFISPIITNYIKTLGIDIYKTPSQRSEVNGSIERVHSTILEILRCLQEEYKDLALKELVNISVDRYNNTIHSVIKKKPTDVFFGRTQKSSYQNLLDTQTKVNEDLANLIKKNQKVKLNRENLKRNKPKGYEPGDEIYVQIKQIQSKNKPRYKKEVVAKDNKVTVTTVSGRRIHKRQIK</sequence>
<dbReference type="InterPro" id="IPR041373">
    <property type="entry name" value="RT_RNaseH"/>
</dbReference>
<dbReference type="GO" id="GO:0042575">
    <property type="term" value="C:DNA polymerase complex"/>
    <property type="evidence" value="ECO:0007669"/>
    <property type="project" value="UniProtKB-ARBA"/>
</dbReference>
<keyword evidence="6" id="KW-0378">Hydrolase</keyword>
<keyword evidence="5" id="KW-0255">Endonuclease</keyword>
<evidence type="ECO:0000256" key="3">
    <source>
        <dbReference type="ARBA" id="ARBA00022695"/>
    </source>
</evidence>
<dbReference type="SUPFAM" id="SSF53098">
    <property type="entry name" value="Ribonuclease H-like"/>
    <property type="match status" value="1"/>
</dbReference>
<dbReference type="PROSITE" id="PS50994">
    <property type="entry name" value="INTEGRASE"/>
    <property type="match status" value="1"/>
</dbReference>
<dbReference type="EMBL" id="GANO01000934">
    <property type="protein sequence ID" value="JAB58937.1"/>
    <property type="molecule type" value="mRNA"/>
</dbReference>
<dbReference type="AlphaFoldDB" id="U5EXI5"/>
<reference evidence="11" key="1">
    <citation type="journal article" date="2014" name="Insect Biochem. Mol. Biol.">
        <title>An insight into the sialome of the frog biting fly, Corethrella appendiculata.</title>
        <authorList>
            <person name="Ribeiro J.M.C."/>
            <person name="Chagas A.C."/>
            <person name="Pham V.M."/>
            <person name="Lounibos L.P."/>
            <person name="Calvo E."/>
        </authorList>
    </citation>
    <scope>NUCLEOTIDE SEQUENCE</scope>
    <source>
        <tissue evidence="11">Salivary glands</tissue>
    </source>
</reference>
<feature type="domain" description="Reverse transcriptase" evidence="9">
    <location>
        <begin position="209"/>
        <end position="394"/>
    </location>
</feature>
<evidence type="ECO:0000256" key="7">
    <source>
        <dbReference type="ARBA" id="ARBA00022918"/>
    </source>
</evidence>
<dbReference type="Gene3D" id="3.10.10.10">
    <property type="entry name" value="HIV Type 1 Reverse Transcriptase, subunit A, domain 1"/>
    <property type="match status" value="1"/>
</dbReference>
<dbReference type="FunFam" id="3.30.70.270:FF:000020">
    <property type="entry name" value="Transposon Tf2-6 polyprotein-like Protein"/>
    <property type="match status" value="1"/>
</dbReference>
<evidence type="ECO:0000259" key="9">
    <source>
        <dbReference type="PROSITE" id="PS50878"/>
    </source>
</evidence>
<dbReference type="InterPro" id="IPR043502">
    <property type="entry name" value="DNA/RNA_pol_sf"/>
</dbReference>
<dbReference type="Gene3D" id="3.30.70.270">
    <property type="match status" value="2"/>
</dbReference>
<dbReference type="Gene3D" id="1.10.340.70">
    <property type="match status" value="1"/>
</dbReference>
<name>U5EXI5_9DIPT</name>
<dbReference type="InterPro" id="IPR021109">
    <property type="entry name" value="Peptidase_aspartic_dom_sf"/>
</dbReference>
<dbReference type="PANTHER" id="PTHR37984">
    <property type="entry name" value="PROTEIN CBG26694"/>
    <property type="match status" value="1"/>
</dbReference>
<dbReference type="CDD" id="cd00303">
    <property type="entry name" value="retropepsin_like"/>
    <property type="match status" value="1"/>
</dbReference>
<feature type="non-terminal residue" evidence="11">
    <location>
        <position position="1"/>
    </location>
</feature>
<evidence type="ECO:0000256" key="1">
    <source>
        <dbReference type="ARBA" id="ARBA00012493"/>
    </source>
</evidence>
<dbReference type="SUPFAM" id="SSF50630">
    <property type="entry name" value="Acid proteases"/>
    <property type="match status" value="1"/>
</dbReference>
<dbReference type="Pfam" id="PF17921">
    <property type="entry name" value="Integrase_H2C2"/>
    <property type="match status" value="1"/>
</dbReference>
<feature type="non-terminal residue" evidence="11">
    <location>
        <position position="1054"/>
    </location>
</feature>